<evidence type="ECO:0000313" key="4">
    <source>
        <dbReference type="Proteomes" id="UP000558997"/>
    </source>
</evidence>
<evidence type="ECO:0000313" key="3">
    <source>
        <dbReference type="EMBL" id="MBB5980137.1"/>
    </source>
</evidence>
<dbReference type="InterPro" id="IPR000835">
    <property type="entry name" value="HTH_MarR-typ"/>
</dbReference>
<proteinExistence type="predicted"/>
<evidence type="ECO:0000259" key="2">
    <source>
        <dbReference type="SMART" id="SM00347"/>
    </source>
</evidence>
<comment type="caution">
    <text evidence="3">The sequence shown here is derived from an EMBL/GenBank/DDBJ whole genome shotgun (WGS) entry which is preliminary data.</text>
</comment>
<sequence length="201" mass="21472">MDDPTEKSHWRPLYELLARLDADVARIYTDRRIDGLKPTYVRELLQLHYKGPLTITELAEVTGRTHSALSQKVAGMRTAGLVRTVPGADARSKRVTLTAKSKKLVELLAAEWSATDAALAELDAELPYPLTQVVRDLEAALERQSFHDRITAKLAGVAGLEDAAKLYGAAEAEGAAKSDGAAKPEGAAEAGGVAKVEGVGE</sequence>
<dbReference type="SMART" id="SM00347">
    <property type="entry name" value="HTH_MARR"/>
    <property type="match status" value="1"/>
</dbReference>
<organism evidence="3 4">
    <name type="scientific">Kribbella solani</name>
    <dbReference type="NCBI Taxonomy" id="236067"/>
    <lineage>
        <taxon>Bacteria</taxon>
        <taxon>Bacillati</taxon>
        <taxon>Actinomycetota</taxon>
        <taxon>Actinomycetes</taxon>
        <taxon>Propionibacteriales</taxon>
        <taxon>Kribbellaceae</taxon>
        <taxon>Kribbella</taxon>
    </lineage>
</organism>
<protein>
    <submittedName>
        <fullName evidence="3">DNA-binding MarR family transcriptional regulator</fullName>
    </submittedName>
</protein>
<reference evidence="3 4" key="1">
    <citation type="submission" date="2020-08" db="EMBL/GenBank/DDBJ databases">
        <title>Sequencing the genomes of 1000 actinobacteria strains.</title>
        <authorList>
            <person name="Klenk H.-P."/>
        </authorList>
    </citation>
    <scope>NUCLEOTIDE SEQUENCE [LARGE SCALE GENOMIC DNA]</scope>
    <source>
        <strain evidence="3 4">DSM 17294</strain>
    </source>
</reference>
<dbReference type="GO" id="GO:0003700">
    <property type="term" value="F:DNA-binding transcription factor activity"/>
    <property type="evidence" value="ECO:0007669"/>
    <property type="project" value="InterPro"/>
</dbReference>
<dbReference type="InterPro" id="IPR036388">
    <property type="entry name" value="WH-like_DNA-bd_sf"/>
</dbReference>
<dbReference type="GO" id="GO:0003677">
    <property type="term" value="F:DNA binding"/>
    <property type="evidence" value="ECO:0007669"/>
    <property type="project" value="UniProtKB-KW"/>
</dbReference>
<dbReference type="EMBL" id="JACHNF010000001">
    <property type="protein sequence ID" value="MBB5980137.1"/>
    <property type="molecule type" value="Genomic_DNA"/>
</dbReference>
<dbReference type="InterPro" id="IPR011991">
    <property type="entry name" value="ArsR-like_HTH"/>
</dbReference>
<dbReference type="Proteomes" id="UP000558997">
    <property type="component" value="Unassembled WGS sequence"/>
</dbReference>
<keyword evidence="4" id="KW-1185">Reference proteome</keyword>
<name>A0A841DV34_9ACTN</name>
<feature type="region of interest" description="Disordered" evidence="1">
    <location>
        <begin position="174"/>
        <end position="201"/>
    </location>
</feature>
<dbReference type="Gene3D" id="1.10.10.10">
    <property type="entry name" value="Winged helix-like DNA-binding domain superfamily/Winged helix DNA-binding domain"/>
    <property type="match status" value="1"/>
</dbReference>
<evidence type="ECO:0000256" key="1">
    <source>
        <dbReference type="SAM" id="MobiDB-lite"/>
    </source>
</evidence>
<dbReference type="RefSeq" id="WP_184835641.1">
    <property type="nucleotide sequence ID" value="NZ_BAAAVN010000007.1"/>
</dbReference>
<dbReference type="InterPro" id="IPR036390">
    <property type="entry name" value="WH_DNA-bd_sf"/>
</dbReference>
<keyword evidence="3" id="KW-0238">DNA-binding</keyword>
<dbReference type="CDD" id="cd00090">
    <property type="entry name" value="HTH_ARSR"/>
    <property type="match status" value="1"/>
</dbReference>
<accession>A0A841DV34</accession>
<gene>
    <name evidence="3" type="ORF">HDA44_003478</name>
</gene>
<feature type="compositionally biased region" description="Low complexity" evidence="1">
    <location>
        <begin position="183"/>
        <end position="201"/>
    </location>
</feature>
<dbReference type="AlphaFoldDB" id="A0A841DV34"/>
<feature type="domain" description="HTH marR-type" evidence="2">
    <location>
        <begin position="29"/>
        <end position="127"/>
    </location>
</feature>
<dbReference type="SUPFAM" id="SSF46785">
    <property type="entry name" value="Winged helix' DNA-binding domain"/>
    <property type="match status" value="1"/>
</dbReference>
<dbReference type="Pfam" id="PF12802">
    <property type="entry name" value="MarR_2"/>
    <property type="match status" value="1"/>
</dbReference>